<proteinExistence type="predicted"/>
<organism evidence="1">
    <name type="scientific">viral metagenome</name>
    <dbReference type="NCBI Taxonomy" id="1070528"/>
    <lineage>
        <taxon>unclassified sequences</taxon>
        <taxon>metagenomes</taxon>
        <taxon>organismal metagenomes</taxon>
    </lineage>
</organism>
<dbReference type="AlphaFoldDB" id="A0A6C0K1W7"/>
<name>A0A6C0K1W7_9ZZZZ</name>
<dbReference type="EMBL" id="MN740788">
    <property type="protein sequence ID" value="QHU11729.1"/>
    <property type="molecule type" value="Genomic_DNA"/>
</dbReference>
<accession>A0A6C0K1W7</accession>
<reference evidence="1" key="1">
    <citation type="journal article" date="2020" name="Nature">
        <title>Giant virus diversity and host interactions through global metagenomics.</title>
        <authorList>
            <person name="Schulz F."/>
            <person name="Roux S."/>
            <person name="Paez-Espino D."/>
            <person name="Jungbluth S."/>
            <person name="Walsh D.A."/>
            <person name="Denef V.J."/>
            <person name="McMahon K.D."/>
            <person name="Konstantinidis K.T."/>
            <person name="Eloe-Fadrosh E.A."/>
            <person name="Kyrpides N.C."/>
            <person name="Woyke T."/>
        </authorList>
    </citation>
    <scope>NUCLEOTIDE SEQUENCE</scope>
    <source>
        <strain evidence="1">GVMAG-S-1101169-75</strain>
    </source>
</reference>
<sequence length="100" mass="11917">MDRLDAFFTIFFETNYSSEIKELISQRATHDDDAFWKLVETRVNEFPIDDILEIIRKEIEQEFEKDPDALNMAREMANDKALMKERFILEAYVYLSKKAA</sequence>
<protein>
    <submittedName>
        <fullName evidence="1">Uncharacterized protein</fullName>
    </submittedName>
</protein>
<evidence type="ECO:0000313" key="1">
    <source>
        <dbReference type="EMBL" id="QHU11729.1"/>
    </source>
</evidence>